<keyword evidence="1" id="KW-1133">Transmembrane helix</keyword>
<evidence type="ECO:0000256" key="1">
    <source>
        <dbReference type="SAM" id="Phobius"/>
    </source>
</evidence>
<comment type="caution">
    <text evidence="2">The sequence shown here is derived from an EMBL/GenBank/DDBJ whole genome shotgun (WGS) entry which is preliminary data.</text>
</comment>
<feature type="transmembrane region" description="Helical" evidence="1">
    <location>
        <begin position="69"/>
        <end position="91"/>
    </location>
</feature>
<name>A0A3R6HQC0_9BACT</name>
<dbReference type="InterPro" id="IPR045692">
    <property type="entry name" value="DUF6057"/>
</dbReference>
<accession>A0A3R6HQC0</accession>
<proteinExistence type="predicted"/>
<feature type="transmembrane region" description="Helical" evidence="1">
    <location>
        <begin position="228"/>
        <end position="245"/>
    </location>
</feature>
<organism evidence="2 3">
    <name type="scientific">Parabacteroides merdae</name>
    <dbReference type="NCBI Taxonomy" id="46503"/>
    <lineage>
        <taxon>Bacteria</taxon>
        <taxon>Pseudomonadati</taxon>
        <taxon>Bacteroidota</taxon>
        <taxon>Bacteroidia</taxon>
        <taxon>Bacteroidales</taxon>
        <taxon>Tannerellaceae</taxon>
        <taxon>Parabacteroides</taxon>
    </lineage>
</organism>
<dbReference type="AlphaFoldDB" id="A0A3R6HQC0"/>
<dbReference type="Proteomes" id="UP000283732">
    <property type="component" value="Unassembled WGS sequence"/>
</dbReference>
<reference evidence="2 3" key="1">
    <citation type="submission" date="2018-08" db="EMBL/GenBank/DDBJ databases">
        <title>A genome reference for cultivated species of the human gut microbiota.</title>
        <authorList>
            <person name="Zou Y."/>
            <person name="Xue W."/>
            <person name="Luo G."/>
        </authorList>
    </citation>
    <scope>NUCLEOTIDE SEQUENCE [LARGE SCALE GENOMIC DNA]</scope>
    <source>
        <strain evidence="2 3">AM16-50</strain>
    </source>
</reference>
<gene>
    <name evidence="2" type="ORF">DW191_05970</name>
</gene>
<evidence type="ECO:0000313" key="3">
    <source>
        <dbReference type="Proteomes" id="UP000283732"/>
    </source>
</evidence>
<dbReference type="Pfam" id="PF19529">
    <property type="entry name" value="DUF6057"/>
    <property type="match status" value="1"/>
</dbReference>
<feature type="transmembrane region" description="Helical" evidence="1">
    <location>
        <begin position="251"/>
        <end position="269"/>
    </location>
</feature>
<dbReference type="RefSeq" id="WP_122291019.1">
    <property type="nucleotide sequence ID" value="NZ_JADMVT010000010.1"/>
</dbReference>
<evidence type="ECO:0000313" key="2">
    <source>
        <dbReference type="EMBL" id="RHH80618.1"/>
    </source>
</evidence>
<evidence type="ECO:0008006" key="4">
    <source>
        <dbReference type="Google" id="ProtNLM"/>
    </source>
</evidence>
<protein>
    <recommendedName>
        <fullName evidence="4">Transmembrane protein</fullName>
    </recommendedName>
</protein>
<keyword evidence="1" id="KW-0472">Membrane</keyword>
<dbReference type="EMBL" id="QRKC01000001">
    <property type="protein sequence ID" value="RHH80618.1"/>
    <property type="molecule type" value="Genomic_DNA"/>
</dbReference>
<feature type="transmembrane region" description="Helical" evidence="1">
    <location>
        <begin position="186"/>
        <end position="207"/>
    </location>
</feature>
<feature type="transmembrane region" description="Helical" evidence="1">
    <location>
        <begin position="150"/>
        <end position="174"/>
    </location>
</feature>
<sequence length="561" mass="65381">MKKGNIILLVLSSIYTLVIEYMFYPEYIRYQEAGGLFLMTNDYLQGYLLAPTGWNSLITNFLSQFYHPLSLGLFVETGLLLITAAILLLYLRQWKAALHGWIITVPIIMFCIYQYAWNLSALLQYNLFLLTLVFYLFIQNKVIRYTSALIAIPFLYLLLPGNCLLLLYLYGIVFERIFFKQKGFPMLPVINLVLVAVWPLLWQNFVFYTPVNQLYTFINPEYGMRYIYVYYALFLIPLCSVFLSGRKENRYISIAFPLLLIAFSCYSIYSSPNREREKRLAVQRYAEEQQWDRVLQTIHTSNSSEAYYHPYLMLALNEKGILPEQLFHYPVQSADRIYFPANELGGANFNSLFAYALGLKHEALHQLAQANAMSPQGLSFSRLRRLIDWQTESGNLPLAQKYMDILQTSTCHNQWIKERTERISKPLTTSKEAYKEDFIIDASSPLILLTQAVKADTTNRKALDYLLCGVLLDKDLKGFYNLFRQYFPLGEAIPIHYQEALLVVDLMFPHLEATRNYPVTPTCRLAFEDFGVLMSQRPNTDHVLRQKYGNTYWYYGFIRTA</sequence>
<feature type="transmembrane region" description="Helical" evidence="1">
    <location>
        <begin position="6"/>
        <end position="24"/>
    </location>
</feature>
<keyword evidence="1" id="KW-0812">Transmembrane</keyword>
<feature type="transmembrane region" description="Helical" evidence="1">
    <location>
        <begin position="122"/>
        <end position="138"/>
    </location>
</feature>